<dbReference type="PANTHER" id="PTHR34385">
    <property type="entry name" value="D-ALANYL-D-ALANINE CARBOXYPEPTIDASE"/>
    <property type="match status" value="1"/>
</dbReference>
<sequence length="650" mass="69876">MPNPNIDFFSGEPESGAGSNGNDKPMDDAFAGMQELNLFDDAPEAETTSTSDATQVFDVKQPVAAKPAAPSVPQDKEKEKNIGEMVFQSLFAEEESNQPVAEDAIPLDFAQPAENVPSAQAADEAEPISVEMPHAAAPAKPTGSLPVFNSTNRQEPLRRQVKAKPIDWNVDHFRQAKAQPVVVDQPAPVEPVQQPAMTSAPIEPIPAQPVQQQAEPEWKQLLDQAISDQKDVPSQAGEEATRVFEPAAPVQPMSFEPAELHKTTAFDFDAQPPMPEKTPEPEVQQPVSQTIPLDFSQPEPEPAVEELSFDMPLEPVQPQEPKSENLGGIAPIDFSAFDQAVSQASEESYGEPAPSDVKDDLFAGLYDADPDEDEYEDTEDDEEDMPRRGRKGGSGGGRKGGNKMPLIIGIALVILVLVVLLVTKLLGGGDDKGNSTSQTTSSSMASSSVPDASSTSSVVTEPVDTIPRDEWYMRLVNRSNVLSKEETDAITTADVGGVPVDSRAADAFNQLLSAAKDAGYTLTLKVGYRTYDTQATNYNAGYTDCPAGASEHNLGLSADIFSSSVSGYDDAAYRASAEYQWLTENAANYGFIERYPEGTKEITGFDPEPWHWRYVGVEQAQKIKASGLTLEQYLAQDSTAPASSDASSAA</sequence>
<organism evidence="4 5">
    <name type="scientific">Ruthenibacterium intestinale</name>
    <dbReference type="NCBI Taxonomy" id="3133163"/>
    <lineage>
        <taxon>Bacteria</taxon>
        <taxon>Bacillati</taxon>
        <taxon>Bacillota</taxon>
        <taxon>Clostridia</taxon>
        <taxon>Eubacteriales</taxon>
        <taxon>Oscillospiraceae</taxon>
        <taxon>Ruthenibacterium</taxon>
    </lineage>
</organism>
<dbReference type="Proteomes" id="UP001477672">
    <property type="component" value="Unassembled WGS sequence"/>
</dbReference>
<evidence type="ECO:0000259" key="3">
    <source>
        <dbReference type="Pfam" id="PF02557"/>
    </source>
</evidence>
<feature type="transmembrane region" description="Helical" evidence="2">
    <location>
        <begin position="406"/>
        <end position="427"/>
    </location>
</feature>
<dbReference type="PANTHER" id="PTHR34385:SF1">
    <property type="entry name" value="PEPTIDOGLYCAN L-ALANYL-D-GLUTAMATE ENDOPEPTIDASE CWLK"/>
    <property type="match status" value="1"/>
</dbReference>
<dbReference type="SUPFAM" id="SSF55166">
    <property type="entry name" value="Hedgehog/DD-peptidase"/>
    <property type="match status" value="1"/>
</dbReference>
<evidence type="ECO:0000313" key="5">
    <source>
        <dbReference type="Proteomes" id="UP001477672"/>
    </source>
</evidence>
<evidence type="ECO:0000313" key="4">
    <source>
        <dbReference type="EMBL" id="MEQ2519807.1"/>
    </source>
</evidence>
<dbReference type="InterPro" id="IPR003709">
    <property type="entry name" value="VanY-like_core_dom"/>
</dbReference>
<feature type="compositionally biased region" description="Low complexity" evidence="1">
    <location>
        <begin position="59"/>
        <end position="73"/>
    </location>
</feature>
<dbReference type="InterPro" id="IPR009045">
    <property type="entry name" value="Zn_M74/Hedgehog-like"/>
</dbReference>
<comment type="caution">
    <text evidence="4">The sequence shown here is derived from an EMBL/GenBank/DDBJ whole genome shotgun (WGS) entry which is preliminary data.</text>
</comment>
<dbReference type="RefSeq" id="WP_349215242.1">
    <property type="nucleotide sequence ID" value="NZ_JBBMFA010000069.1"/>
</dbReference>
<keyword evidence="4" id="KW-0121">Carboxypeptidase</keyword>
<keyword evidence="2" id="KW-0812">Transmembrane</keyword>
<feature type="region of interest" description="Disordered" evidence="1">
    <location>
        <begin position="136"/>
        <end position="160"/>
    </location>
</feature>
<dbReference type="InterPro" id="IPR058193">
    <property type="entry name" value="VanY/YodJ_core_dom"/>
</dbReference>
<evidence type="ECO:0000256" key="1">
    <source>
        <dbReference type="SAM" id="MobiDB-lite"/>
    </source>
</evidence>
<protein>
    <submittedName>
        <fullName evidence="4">D-alanyl-D-alanine carboxypeptidase family protein</fullName>
    </submittedName>
</protein>
<keyword evidence="2" id="KW-1133">Transmembrane helix</keyword>
<feature type="region of interest" description="Disordered" evidence="1">
    <location>
        <begin position="1"/>
        <end position="80"/>
    </location>
</feature>
<keyword evidence="4" id="KW-0645">Protease</keyword>
<feature type="region of interest" description="Disordered" evidence="1">
    <location>
        <begin position="430"/>
        <end position="461"/>
    </location>
</feature>
<dbReference type="GO" id="GO:0004180">
    <property type="term" value="F:carboxypeptidase activity"/>
    <property type="evidence" value="ECO:0007669"/>
    <property type="project" value="UniProtKB-KW"/>
</dbReference>
<dbReference type="EMBL" id="JBBMFA010000069">
    <property type="protein sequence ID" value="MEQ2519807.1"/>
    <property type="molecule type" value="Genomic_DNA"/>
</dbReference>
<feature type="domain" description="D-alanyl-D-alanine carboxypeptidase-like core" evidence="3">
    <location>
        <begin position="500"/>
        <end position="616"/>
    </location>
</feature>
<keyword evidence="2" id="KW-0472">Membrane</keyword>
<dbReference type="Pfam" id="PF02557">
    <property type="entry name" value="VanY"/>
    <property type="match status" value="1"/>
</dbReference>
<feature type="region of interest" description="Disordered" evidence="1">
    <location>
        <begin position="268"/>
        <end position="400"/>
    </location>
</feature>
<dbReference type="InterPro" id="IPR052179">
    <property type="entry name" value="DD-CPase-like"/>
</dbReference>
<feature type="region of interest" description="Disordered" evidence="1">
    <location>
        <begin position="222"/>
        <end position="249"/>
    </location>
</feature>
<keyword evidence="4" id="KW-0378">Hydrolase</keyword>
<feature type="compositionally biased region" description="Low complexity" evidence="1">
    <location>
        <begin position="435"/>
        <end position="460"/>
    </location>
</feature>
<dbReference type="Gene3D" id="3.30.1380.10">
    <property type="match status" value="1"/>
</dbReference>
<name>A0ABV1GD87_9FIRM</name>
<gene>
    <name evidence="4" type="ORF">WMO24_05085</name>
</gene>
<evidence type="ECO:0000256" key="2">
    <source>
        <dbReference type="SAM" id="Phobius"/>
    </source>
</evidence>
<dbReference type="CDD" id="cd14852">
    <property type="entry name" value="LD-carboxypeptidase"/>
    <property type="match status" value="1"/>
</dbReference>
<proteinExistence type="predicted"/>
<accession>A0ABV1GD87</accession>
<keyword evidence="5" id="KW-1185">Reference proteome</keyword>
<feature type="compositionally biased region" description="Acidic residues" evidence="1">
    <location>
        <begin position="368"/>
        <end position="384"/>
    </location>
</feature>
<reference evidence="4 5" key="1">
    <citation type="submission" date="2024-03" db="EMBL/GenBank/DDBJ databases">
        <title>Human intestinal bacterial collection.</title>
        <authorList>
            <person name="Pauvert C."/>
            <person name="Hitch T.C.A."/>
            <person name="Clavel T."/>
        </authorList>
    </citation>
    <scope>NUCLEOTIDE SEQUENCE [LARGE SCALE GENOMIC DNA]</scope>
    <source>
        <strain evidence="4 5">CLA-JM-H11</strain>
    </source>
</reference>